<dbReference type="Proteomes" id="UP000198418">
    <property type="component" value="Unassembled WGS sequence"/>
</dbReference>
<evidence type="ECO:0000256" key="1">
    <source>
        <dbReference type="ARBA" id="ARBA00022692"/>
    </source>
</evidence>
<keyword evidence="8" id="KW-1185">Reference proteome</keyword>
<protein>
    <submittedName>
        <fullName evidence="7">Membrane fusion protein, multidrug efflux system</fullName>
    </submittedName>
</protein>
<proteinExistence type="predicted"/>
<feature type="transmembrane region" description="Helical" evidence="4">
    <location>
        <begin position="224"/>
        <end position="244"/>
    </location>
</feature>
<dbReference type="PANTHER" id="PTHR30386:SF24">
    <property type="entry name" value="MULTIDRUG RESISTANCE EFFLUX PUMP"/>
    <property type="match status" value="1"/>
</dbReference>
<dbReference type="EMBL" id="FYDG01000016">
    <property type="protein sequence ID" value="SNB81630.1"/>
    <property type="molecule type" value="Genomic_DNA"/>
</dbReference>
<evidence type="ECO:0000313" key="8">
    <source>
        <dbReference type="Proteomes" id="UP000198418"/>
    </source>
</evidence>
<accession>A0A212S8X9</accession>
<dbReference type="Pfam" id="PF07690">
    <property type="entry name" value="MFS_1"/>
    <property type="match status" value="1"/>
</dbReference>
<dbReference type="InterPro" id="IPR058625">
    <property type="entry name" value="MdtA-like_BSH"/>
</dbReference>
<feature type="domain" description="Multidrug resistance protein MdtA-like alpha-helical hairpin" evidence="5">
    <location>
        <begin position="70"/>
        <end position="135"/>
    </location>
</feature>
<evidence type="ECO:0000259" key="5">
    <source>
        <dbReference type="Pfam" id="PF25876"/>
    </source>
</evidence>
<organism evidence="7 8">
    <name type="scientific">Rhodoblastus acidophilus</name>
    <name type="common">Rhodopseudomonas acidophila</name>
    <dbReference type="NCBI Taxonomy" id="1074"/>
    <lineage>
        <taxon>Bacteria</taxon>
        <taxon>Pseudomonadati</taxon>
        <taxon>Pseudomonadota</taxon>
        <taxon>Alphaproteobacteria</taxon>
        <taxon>Hyphomicrobiales</taxon>
        <taxon>Rhodoblastaceae</taxon>
        <taxon>Rhodoblastus</taxon>
    </lineage>
</organism>
<evidence type="ECO:0000256" key="2">
    <source>
        <dbReference type="ARBA" id="ARBA00022989"/>
    </source>
</evidence>
<dbReference type="RefSeq" id="WP_206605494.1">
    <property type="nucleotide sequence ID" value="NZ_FYDG01000016.1"/>
</dbReference>
<sequence>MTVIAPKVAGFISAVAIEDNQSVRAGDLLIRIDDRDFRAALDSAGAMVAAQKASLANLDATRKLQEALVDQAAADISAAEAEVARTRFDYDRYDRLSAAQFASKQRFQQADADHKKALAAGSRARAALNAARRQIAVIETQKAQAGAALDQALAQQKIAALNLSYTEIRAPIDGIVGNRAARAGAYAPVGAALISLVPASGLWVDANFKESQLAHMRGGQRATIIADVAPGEIAAATIGAIASLAPTLGPTVGGWITDSFSWRWLFFVNLPPGLFIAVVVPLMLRIDKPNVSLIRSADYLGIVLMALFLGCLEYTLEEGPRWGW</sequence>
<dbReference type="PANTHER" id="PTHR30386">
    <property type="entry name" value="MEMBRANE FUSION SUBUNIT OF EMRAB-TOLC MULTIDRUG EFFLUX PUMP"/>
    <property type="match status" value="1"/>
</dbReference>
<name>A0A212S8X9_RHOAC</name>
<dbReference type="Gene3D" id="1.10.287.470">
    <property type="entry name" value="Helix hairpin bin"/>
    <property type="match status" value="3"/>
</dbReference>
<keyword evidence="2 4" id="KW-1133">Transmembrane helix</keyword>
<reference evidence="8" key="1">
    <citation type="submission" date="2017-06" db="EMBL/GenBank/DDBJ databases">
        <authorList>
            <person name="Varghese N."/>
            <person name="Submissions S."/>
        </authorList>
    </citation>
    <scope>NUCLEOTIDE SEQUENCE [LARGE SCALE GENOMIC DNA]</scope>
    <source>
        <strain evidence="8">DSM 137</strain>
    </source>
</reference>
<feature type="domain" description="Multidrug resistance protein MdtA-like barrel-sandwich hybrid" evidence="6">
    <location>
        <begin position="4"/>
        <end position="192"/>
    </location>
</feature>
<dbReference type="SUPFAM" id="SSF111369">
    <property type="entry name" value="HlyD-like secretion proteins"/>
    <property type="match status" value="2"/>
</dbReference>
<gene>
    <name evidence="7" type="ORF">SAMN06265338_11615</name>
</gene>
<dbReference type="SUPFAM" id="SSF103473">
    <property type="entry name" value="MFS general substrate transporter"/>
    <property type="match status" value="1"/>
</dbReference>
<dbReference type="Pfam" id="PF25917">
    <property type="entry name" value="BSH_RND"/>
    <property type="match status" value="1"/>
</dbReference>
<dbReference type="GO" id="GO:0022857">
    <property type="term" value="F:transmembrane transporter activity"/>
    <property type="evidence" value="ECO:0007669"/>
    <property type="project" value="InterPro"/>
</dbReference>
<dbReference type="Pfam" id="PF25876">
    <property type="entry name" value="HH_MFP_RND"/>
    <property type="match status" value="1"/>
</dbReference>
<evidence type="ECO:0000313" key="7">
    <source>
        <dbReference type="EMBL" id="SNB81630.1"/>
    </source>
</evidence>
<dbReference type="InterPro" id="IPR036259">
    <property type="entry name" value="MFS_trans_sf"/>
</dbReference>
<evidence type="ECO:0000259" key="6">
    <source>
        <dbReference type="Pfam" id="PF25917"/>
    </source>
</evidence>
<evidence type="ECO:0000256" key="3">
    <source>
        <dbReference type="ARBA" id="ARBA00023136"/>
    </source>
</evidence>
<dbReference type="Gene3D" id="2.40.50.100">
    <property type="match status" value="2"/>
</dbReference>
<feature type="transmembrane region" description="Helical" evidence="4">
    <location>
        <begin position="264"/>
        <end position="284"/>
    </location>
</feature>
<dbReference type="InterPro" id="IPR058624">
    <property type="entry name" value="MdtA-like_HH"/>
</dbReference>
<dbReference type="Gene3D" id="2.40.30.170">
    <property type="match status" value="1"/>
</dbReference>
<evidence type="ECO:0000256" key="4">
    <source>
        <dbReference type="SAM" id="Phobius"/>
    </source>
</evidence>
<keyword evidence="1 4" id="KW-0812">Transmembrane</keyword>
<dbReference type="InterPro" id="IPR011701">
    <property type="entry name" value="MFS"/>
</dbReference>
<dbReference type="InterPro" id="IPR050739">
    <property type="entry name" value="MFP"/>
</dbReference>
<keyword evidence="3 4" id="KW-0472">Membrane</keyword>
<feature type="transmembrane region" description="Helical" evidence="4">
    <location>
        <begin position="296"/>
        <end position="316"/>
    </location>
</feature>
<dbReference type="AlphaFoldDB" id="A0A212S8X9"/>